<dbReference type="Gene3D" id="1.10.630.10">
    <property type="entry name" value="Cytochrome P450"/>
    <property type="match status" value="2"/>
</dbReference>
<dbReference type="PRINTS" id="PR00463">
    <property type="entry name" value="EP450I"/>
</dbReference>
<evidence type="ECO:0000313" key="16">
    <source>
        <dbReference type="Proteomes" id="UP000079169"/>
    </source>
</evidence>
<keyword evidence="16" id="KW-1185">Reference proteome</keyword>
<name>A0A3Q0IZM7_DIACI</name>
<evidence type="ECO:0000313" key="17">
    <source>
        <dbReference type="RefSeq" id="XP_026681656.1"/>
    </source>
</evidence>
<dbReference type="CTD" id="49165"/>
<dbReference type="InterPro" id="IPR036396">
    <property type="entry name" value="Cyt_P450_sf"/>
</dbReference>
<dbReference type="PaxDb" id="121845-A0A3Q0IZM7"/>
<keyword evidence="8" id="KW-0256">Endoplasmic reticulum</keyword>
<evidence type="ECO:0000256" key="7">
    <source>
        <dbReference type="ARBA" id="ARBA00022723"/>
    </source>
</evidence>
<dbReference type="GO" id="GO:0020037">
    <property type="term" value="F:heme binding"/>
    <property type="evidence" value="ECO:0007669"/>
    <property type="project" value="InterPro"/>
</dbReference>
<keyword evidence="7 14" id="KW-0479">Metal-binding</keyword>
<dbReference type="GO" id="GO:0006805">
    <property type="term" value="P:xenobiotic metabolic process"/>
    <property type="evidence" value="ECO:0007669"/>
    <property type="project" value="TreeGrafter"/>
</dbReference>
<dbReference type="Pfam" id="PF00067">
    <property type="entry name" value="p450"/>
    <property type="match status" value="1"/>
</dbReference>
<sequence length="800" mass="92115">MWFEIFLVFVIICILAYLDTKKPRNFPPGPDWIPILGSALAIQKLRNQTGYLYQACAELSKQYGPVVGLRVGKDRQVVCFGYPAIKEMLSKEEFDGRPRGPFYETRTWGKRQGLLVTDEQLWVEQRRFVLRQLREFGFGKRTMAQLVEEEAYQLVQLFKQEVQHLSLPGAIIPMRDAFSVPVLNTLWSMLAGIRYSPEDKELKKIQSLLTELFANIDMVGALFSQFPILRYVAPEMSGYKSFVSIHQKVWKFLRNELDNHKETFNPDEMRDIMDVYLKTLKSEDKTDTFSESQLLAICMDMFMAGSETTSKSLGFGFLYLLLHPDVQKKAQTLPYLEAITYESVRVFMGRTFSIPHRALRDTTLQGYFIPKDTMIIANFNGVLMDKEFWHDPEVFRPERFLNDKGAIQVPDQYLPFGAGLLVTDEQLWVEQRRFVLRQLREFGFGKRTMAQLVEEEAYQLVQLFKQEVQDGGAIIPMRDAFSVPVLNTLWSMLAGIRYSPEDKELKKIQSLLTELFANIDMVGALFSQFPILRYVAPEMSGYKSFVSIHQKVWKFLRNELDNHKETFNPDEMRDIMDVYLKTLKSEDKTDTFSESQLLAICMDMFMAGSETTSKSLGFGFLYLLLHPDVQKKAQAEIDRVVGRDRLPSLNDRPHMPYLEAITYESVRVFMGRTFSIPHRALRDTTLQGYFIPKDTMIIANFNGVLMDKEFWHDPEVFRPERFLNDKGAIQVPDQYLPFGAGKHQCMGQTLARSNIFLLTASLLQNFDLSVPPGEAPPSTLGVDGVTPSPGEYNAWVTLRA</sequence>
<evidence type="ECO:0000256" key="5">
    <source>
        <dbReference type="ARBA" id="ARBA00010617"/>
    </source>
</evidence>
<dbReference type="AlphaFoldDB" id="A0A3Q0IZM7"/>
<evidence type="ECO:0000256" key="11">
    <source>
        <dbReference type="ARBA" id="ARBA00023004"/>
    </source>
</evidence>
<feature type="chain" id="PRO_5018222906" evidence="15">
    <location>
        <begin position="21"/>
        <end position="800"/>
    </location>
</feature>
<dbReference type="PANTHER" id="PTHR24300">
    <property type="entry name" value="CYTOCHROME P450 508A4-RELATED"/>
    <property type="match status" value="1"/>
</dbReference>
<protein>
    <submittedName>
        <fullName evidence="17">Probable cytochrome P450 303a1</fullName>
    </submittedName>
</protein>
<dbReference type="InterPro" id="IPR050182">
    <property type="entry name" value="Cytochrome_P450_fam2"/>
</dbReference>
<evidence type="ECO:0000256" key="15">
    <source>
        <dbReference type="SAM" id="SignalP"/>
    </source>
</evidence>
<dbReference type="GO" id="GO:0016712">
    <property type="term" value="F:oxidoreductase activity, acting on paired donors, with incorporation or reduction of molecular oxygen, reduced flavin or flavoprotein as one donor, and incorporation of one atom of oxygen"/>
    <property type="evidence" value="ECO:0007669"/>
    <property type="project" value="TreeGrafter"/>
</dbReference>
<dbReference type="InterPro" id="IPR001128">
    <property type="entry name" value="Cyt_P450"/>
</dbReference>
<dbReference type="Proteomes" id="UP000079169">
    <property type="component" value="Unplaced"/>
</dbReference>
<evidence type="ECO:0000256" key="14">
    <source>
        <dbReference type="PIRSR" id="PIRSR602401-1"/>
    </source>
</evidence>
<proteinExistence type="inferred from homology"/>
<dbReference type="GeneID" id="103512355"/>
<dbReference type="RefSeq" id="XP_026681656.1">
    <property type="nucleotide sequence ID" value="XM_026825855.1"/>
</dbReference>
<dbReference type="GO" id="GO:0006082">
    <property type="term" value="P:organic acid metabolic process"/>
    <property type="evidence" value="ECO:0007669"/>
    <property type="project" value="TreeGrafter"/>
</dbReference>
<keyword evidence="12" id="KW-0503">Monooxygenase</keyword>
<dbReference type="InterPro" id="IPR017972">
    <property type="entry name" value="Cyt_P450_CS"/>
</dbReference>
<evidence type="ECO:0000256" key="12">
    <source>
        <dbReference type="ARBA" id="ARBA00023033"/>
    </source>
</evidence>
<evidence type="ECO:0000256" key="1">
    <source>
        <dbReference type="ARBA" id="ARBA00001971"/>
    </source>
</evidence>
<comment type="subcellular location">
    <subcellularLocation>
        <location evidence="4">Endoplasmic reticulum membrane</location>
        <topology evidence="4">Peripheral membrane protein</topology>
    </subcellularLocation>
    <subcellularLocation>
        <location evidence="3">Microsome membrane</location>
        <topology evidence="3">Peripheral membrane protein</topology>
    </subcellularLocation>
</comment>
<comment type="function">
    <text evidence="2">May be involved in the metabolism of insect hormones and in the breakdown of synthetic insecticides.</text>
</comment>
<keyword evidence="6 14" id="KW-0349">Heme</keyword>
<dbReference type="GO" id="GO:0005789">
    <property type="term" value="C:endoplasmic reticulum membrane"/>
    <property type="evidence" value="ECO:0007669"/>
    <property type="project" value="UniProtKB-SubCell"/>
</dbReference>
<accession>A0A3Q0IZM7</accession>
<evidence type="ECO:0000256" key="10">
    <source>
        <dbReference type="ARBA" id="ARBA00023002"/>
    </source>
</evidence>
<dbReference type="KEGG" id="dci:103512355"/>
<keyword evidence="9" id="KW-0492">Microsome</keyword>
<evidence type="ECO:0000256" key="2">
    <source>
        <dbReference type="ARBA" id="ARBA00003690"/>
    </source>
</evidence>
<evidence type="ECO:0000256" key="4">
    <source>
        <dbReference type="ARBA" id="ARBA00004406"/>
    </source>
</evidence>
<evidence type="ECO:0000256" key="6">
    <source>
        <dbReference type="ARBA" id="ARBA00022617"/>
    </source>
</evidence>
<evidence type="ECO:0000256" key="9">
    <source>
        <dbReference type="ARBA" id="ARBA00022848"/>
    </source>
</evidence>
<dbReference type="FunFam" id="1.10.630.10:FF:000002">
    <property type="entry name" value="Cytochrome P450 1A1"/>
    <property type="match status" value="1"/>
</dbReference>
<dbReference type="FunFam" id="1.10.630.10:FF:000238">
    <property type="entry name" value="Cytochrome P450 2A6"/>
    <property type="match status" value="1"/>
</dbReference>
<dbReference type="GO" id="GO:0008395">
    <property type="term" value="F:steroid hydroxylase activity"/>
    <property type="evidence" value="ECO:0007669"/>
    <property type="project" value="TreeGrafter"/>
</dbReference>
<dbReference type="PROSITE" id="PS00086">
    <property type="entry name" value="CYTOCHROME_P450"/>
    <property type="match status" value="1"/>
</dbReference>
<evidence type="ECO:0000256" key="3">
    <source>
        <dbReference type="ARBA" id="ARBA00004174"/>
    </source>
</evidence>
<comment type="cofactor">
    <cofactor evidence="1 14">
        <name>heme</name>
        <dbReference type="ChEBI" id="CHEBI:30413"/>
    </cofactor>
</comment>
<keyword evidence="10" id="KW-0560">Oxidoreductase</keyword>
<keyword evidence="15" id="KW-0732">Signal</keyword>
<feature type="binding site" description="axial binding residue" evidence="14">
    <location>
        <position position="745"/>
    </location>
    <ligand>
        <name>heme</name>
        <dbReference type="ChEBI" id="CHEBI:30413"/>
    </ligand>
    <ligandPart>
        <name>Fe</name>
        <dbReference type="ChEBI" id="CHEBI:18248"/>
    </ligandPart>
</feature>
<dbReference type="GO" id="GO:0005506">
    <property type="term" value="F:iron ion binding"/>
    <property type="evidence" value="ECO:0007669"/>
    <property type="project" value="InterPro"/>
</dbReference>
<dbReference type="SUPFAM" id="SSF48264">
    <property type="entry name" value="Cytochrome P450"/>
    <property type="match status" value="2"/>
</dbReference>
<keyword evidence="13" id="KW-0472">Membrane</keyword>
<keyword evidence="11 14" id="KW-0408">Iron</keyword>
<comment type="similarity">
    <text evidence="5">Belongs to the cytochrome P450 family.</text>
</comment>
<evidence type="ECO:0000256" key="13">
    <source>
        <dbReference type="ARBA" id="ARBA00023136"/>
    </source>
</evidence>
<evidence type="ECO:0000256" key="8">
    <source>
        <dbReference type="ARBA" id="ARBA00022824"/>
    </source>
</evidence>
<organism evidence="16 17">
    <name type="scientific">Diaphorina citri</name>
    <name type="common">Asian citrus psyllid</name>
    <dbReference type="NCBI Taxonomy" id="121845"/>
    <lineage>
        <taxon>Eukaryota</taxon>
        <taxon>Metazoa</taxon>
        <taxon>Ecdysozoa</taxon>
        <taxon>Arthropoda</taxon>
        <taxon>Hexapoda</taxon>
        <taxon>Insecta</taxon>
        <taxon>Pterygota</taxon>
        <taxon>Neoptera</taxon>
        <taxon>Paraneoptera</taxon>
        <taxon>Hemiptera</taxon>
        <taxon>Sternorrhyncha</taxon>
        <taxon>Psylloidea</taxon>
        <taxon>Psyllidae</taxon>
        <taxon>Diaphorininae</taxon>
        <taxon>Diaphorina</taxon>
    </lineage>
</organism>
<dbReference type="PANTHER" id="PTHR24300:SF376">
    <property type="entry name" value="CYTOCHROME P450 15A1"/>
    <property type="match status" value="1"/>
</dbReference>
<dbReference type="PRINTS" id="PR00385">
    <property type="entry name" value="P450"/>
</dbReference>
<feature type="signal peptide" evidence="15">
    <location>
        <begin position="1"/>
        <end position="20"/>
    </location>
</feature>
<dbReference type="InterPro" id="IPR002401">
    <property type="entry name" value="Cyt_P450_E_grp-I"/>
</dbReference>
<reference evidence="17" key="1">
    <citation type="submission" date="2025-08" db="UniProtKB">
        <authorList>
            <consortium name="RefSeq"/>
        </authorList>
    </citation>
    <scope>IDENTIFICATION</scope>
</reference>
<dbReference type="STRING" id="121845.A0A3Q0IZM7"/>
<gene>
    <name evidence="17" type="primary">LOC103512355</name>
</gene>